<evidence type="ECO:0000313" key="2">
    <source>
        <dbReference type="EMBL" id="CBW27382.1"/>
    </source>
</evidence>
<dbReference type="RefSeq" id="WP_014245158.1">
    <property type="nucleotide sequence ID" value="NC_016620.1"/>
</dbReference>
<dbReference type="OrthoDB" id="9966203at2"/>
<dbReference type="KEGG" id="bmx:BMS_2596"/>
<protein>
    <submittedName>
        <fullName evidence="2">Exported protein</fullName>
    </submittedName>
</protein>
<dbReference type="EMBL" id="FQ312005">
    <property type="protein sequence ID" value="CBW27382.1"/>
    <property type="molecule type" value="Genomic_DNA"/>
</dbReference>
<proteinExistence type="predicted"/>
<reference evidence="3" key="1">
    <citation type="journal article" date="2013" name="ISME J.">
        <title>A small predatory core genome in the divergent marine Bacteriovorax marinus SJ and the terrestrial Bdellovibrio bacteriovorus.</title>
        <authorList>
            <person name="Crossman L.C."/>
            <person name="Chen H."/>
            <person name="Cerdeno-Tarraga A.M."/>
            <person name="Brooks K."/>
            <person name="Quail M.A."/>
            <person name="Pineiro S.A."/>
            <person name="Hobley L."/>
            <person name="Sockett R.E."/>
            <person name="Bentley S.D."/>
            <person name="Parkhill J."/>
            <person name="Williams H.N."/>
            <person name="Stine O.C."/>
        </authorList>
    </citation>
    <scope>NUCLEOTIDE SEQUENCE [LARGE SCALE GENOMIC DNA]</scope>
    <source>
        <strain evidence="3">ATCC BAA-682 / DSM 15412 / SJ</strain>
    </source>
</reference>
<dbReference type="Proteomes" id="UP000008963">
    <property type="component" value="Chromosome"/>
</dbReference>
<feature type="chain" id="PRO_5003154946" evidence="1">
    <location>
        <begin position="20"/>
        <end position="75"/>
    </location>
</feature>
<evidence type="ECO:0000256" key="1">
    <source>
        <dbReference type="SAM" id="SignalP"/>
    </source>
</evidence>
<keyword evidence="1" id="KW-0732">Signal</keyword>
<dbReference type="PATRIC" id="fig|862908.3.peg.2479"/>
<feature type="signal peptide" evidence="1">
    <location>
        <begin position="1"/>
        <end position="19"/>
    </location>
</feature>
<dbReference type="HOGENOM" id="CLU_2666016_0_0_7"/>
<gene>
    <name evidence="2" type="ordered locus">BMS_2596</name>
</gene>
<organism evidence="2 3">
    <name type="scientific">Halobacteriovorax marinus (strain ATCC BAA-682 / DSM 15412 / SJ)</name>
    <name type="common">Bacteriovorax marinus</name>
    <dbReference type="NCBI Taxonomy" id="862908"/>
    <lineage>
        <taxon>Bacteria</taxon>
        <taxon>Pseudomonadati</taxon>
        <taxon>Bdellovibrionota</taxon>
        <taxon>Bacteriovoracia</taxon>
        <taxon>Bacteriovoracales</taxon>
        <taxon>Halobacteriovoraceae</taxon>
        <taxon>Halobacteriovorax</taxon>
    </lineage>
</organism>
<evidence type="ECO:0000313" key="3">
    <source>
        <dbReference type="Proteomes" id="UP000008963"/>
    </source>
</evidence>
<accession>E1X638</accession>
<dbReference type="AlphaFoldDB" id="E1X638"/>
<sequence length="75" mass="8250">MKFLMTCFFLLTFISNLSAAESNQKQRPFNDEGPICKEGCGNPDRLRAVSPYIILTKDTAPKPPFNDEGPGGKKG</sequence>
<keyword evidence="3" id="KW-1185">Reference proteome</keyword>
<name>E1X638_HALMS</name>